<organism evidence="1 2">
    <name type="scientific">Crucibulum laeve</name>
    <dbReference type="NCBI Taxonomy" id="68775"/>
    <lineage>
        <taxon>Eukaryota</taxon>
        <taxon>Fungi</taxon>
        <taxon>Dikarya</taxon>
        <taxon>Basidiomycota</taxon>
        <taxon>Agaricomycotina</taxon>
        <taxon>Agaricomycetes</taxon>
        <taxon>Agaricomycetidae</taxon>
        <taxon>Agaricales</taxon>
        <taxon>Agaricineae</taxon>
        <taxon>Nidulariaceae</taxon>
        <taxon>Crucibulum</taxon>
    </lineage>
</organism>
<gene>
    <name evidence="1" type="ORF">BDQ12DRAFT_671439</name>
</gene>
<protein>
    <submittedName>
        <fullName evidence="1">Uncharacterized protein</fullName>
    </submittedName>
</protein>
<dbReference type="AlphaFoldDB" id="A0A5C3LH92"/>
<evidence type="ECO:0000313" key="1">
    <source>
        <dbReference type="EMBL" id="TFK32005.1"/>
    </source>
</evidence>
<accession>A0A5C3LH92</accession>
<sequence>MPPPLTTTFEGFAKNGIVNKGIWVRMLRYLSARKVQKMDVLNNELVIDDQDRYSSVVRPSVLALRTFRSFSPPSTTSSTTKCLLAHLFDCPSFCTYPSSLATPHPLNLVAEALNLVAEALHLFSPTWCPSCTVPYTSRRSPAHSHNSSPSLLVQLAVALLPLAPLALLPLRHAHQLLTNWSNNGV</sequence>
<dbReference type="EMBL" id="ML213691">
    <property type="protein sequence ID" value="TFK32005.1"/>
    <property type="molecule type" value="Genomic_DNA"/>
</dbReference>
<name>A0A5C3LH92_9AGAR</name>
<keyword evidence="2" id="KW-1185">Reference proteome</keyword>
<dbReference type="Proteomes" id="UP000308652">
    <property type="component" value="Unassembled WGS sequence"/>
</dbReference>
<reference evidence="1 2" key="1">
    <citation type="journal article" date="2019" name="Nat. Ecol. Evol.">
        <title>Megaphylogeny resolves global patterns of mushroom evolution.</title>
        <authorList>
            <person name="Varga T."/>
            <person name="Krizsan K."/>
            <person name="Foldi C."/>
            <person name="Dima B."/>
            <person name="Sanchez-Garcia M."/>
            <person name="Sanchez-Ramirez S."/>
            <person name="Szollosi G.J."/>
            <person name="Szarkandi J.G."/>
            <person name="Papp V."/>
            <person name="Albert L."/>
            <person name="Andreopoulos W."/>
            <person name="Angelini C."/>
            <person name="Antonin V."/>
            <person name="Barry K.W."/>
            <person name="Bougher N.L."/>
            <person name="Buchanan P."/>
            <person name="Buyck B."/>
            <person name="Bense V."/>
            <person name="Catcheside P."/>
            <person name="Chovatia M."/>
            <person name="Cooper J."/>
            <person name="Damon W."/>
            <person name="Desjardin D."/>
            <person name="Finy P."/>
            <person name="Geml J."/>
            <person name="Haridas S."/>
            <person name="Hughes K."/>
            <person name="Justo A."/>
            <person name="Karasinski D."/>
            <person name="Kautmanova I."/>
            <person name="Kiss B."/>
            <person name="Kocsube S."/>
            <person name="Kotiranta H."/>
            <person name="LaButti K.M."/>
            <person name="Lechner B.E."/>
            <person name="Liimatainen K."/>
            <person name="Lipzen A."/>
            <person name="Lukacs Z."/>
            <person name="Mihaltcheva S."/>
            <person name="Morgado L.N."/>
            <person name="Niskanen T."/>
            <person name="Noordeloos M.E."/>
            <person name="Ohm R.A."/>
            <person name="Ortiz-Santana B."/>
            <person name="Ovrebo C."/>
            <person name="Racz N."/>
            <person name="Riley R."/>
            <person name="Savchenko A."/>
            <person name="Shiryaev A."/>
            <person name="Soop K."/>
            <person name="Spirin V."/>
            <person name="Szebenyi C."/>
            <person name="Tomsovsky M."/>
            <person name="Tulloss R.E."/>
            <person name="Uehling J."/>
            <person name="Grigoriev I.V."/>
            <person name="Vagvolgyi C."/>
            <person name="Papp T."/>
            <person name="Martin F.M."/>
            <person name="Miettinen O."/>
            <person name="Hibbett D.S."/>
            <person name="Nagy L.G."/>
        </authorList>
    </citation>
    <scope>NUCLEOTIDE SEQUENCE [LARGE SCALE GENOMIC DNA]</scope>
    <source>
        <strain evidence="1 2">CBS 166.37</strain>
    </source>
</reference>
<proteinExistence type="predicted"/>
<evidence type="ECO:0000313" key="2">
    <source>
        <dbReference type="Proteomes" id="UP000308652"/>
    </source>
</evidence>